<name>A0A6L2JLB6_TANCI</name>
<comment type="caution">
    <text evidence="2">The sequence shown here is derived from an EMBL/GenBank/DDBJ whole genome shotgun (WGS) entry which is preliminary data.</text>
</comment>
<sequence>FLVTVDVTVPVNSGCIFCHISWTIVVILHGPMDFVLLLLFSRWIEVDQERDCKEISNIFSQDIAFAITSCYILFEQGGPKEDLCMIAFYPQGVSVWERAEAVHLQAEETKLEYLRNIVTNSRETPSWREIVSLTVLVKLASFTISNDQEIKAKSRFPIRRLEKAISFEGELINEETPAPPNSLERSPFTDPNSSVFDNKTFNKDESSVDEEETSNLDDFHGRGKSMDKGKNYHYMRRVEEEILRSIKMLEGKIRHLAQVIQERIIGVITKGKTRLFLYRDLEGEFDQEYEVLQGLSMWDDQDNEVEDEFEISKSIRHKGVPENTEYRPTKAHTTHIDARKEWSGKLGDALWAFRTAYKMPLEMSRFRVVYGLSATGDEESVDLRILCMLFVSMFKSKNVSHAYFSCGDLKFGQAYDSVCTMTDPLRDQKI</sequence>
<evidence type="ECO:0000313" key="2">
    <source>
        <dbReference type="EMBL" id="GEU37783.1"/>
    </source>
</evidence>
<feature type="non-terminal residue" evidence="2">
    <location>
        <position position="1"/>
    </location>
</feature>
<dbReference type="AlphaFoldDB" id="A0A6L2JLB6"/>
<accession>A0A6L2JLB6</accession>
<evidence type="ECO:0000256" key="1">
    <source>
        <dbReference type="SAM" id="MobiDB-lite"/>
    </source>
</evidence>
<feature type="compositionally biased region" description="Polar residues" evidence="1">
    <location>
        <begin position="189"/>
        <end position="199"/>
    </location>
</feature>
<feature type="region of interest" description="Disordered" evidence="1">
    <location>
        <begin position="171"/>
        <end position="223"/>
    </location>
</feature>
<organism evidence="2">
    <name type="scientific">Tanacetum cinerariifolium</name>
    <name type="common">Dalmatian daisy</name>
    <name type="synonym">Chrysanthemum cinerariifolium</name>
    <dbReference type="NCBI Taxonomy" id="118510"/>
    <lineage>
        <taxon>Eukaryota</taxon>
        <taxon>Viridiplantae</taxon>
        <taxon>Streptophyta</taxon>
        <taxon>Embryophyta</taxon>
        <taxon>Tracheophyta</taxon>
        <taxon>Spermatophyta</taxon>
        <taxon>Magnoliopsida</taxon>
        <taxon>eudicotyledons</taxon>
        <taxon>Gunneridae</taxon>
        <taxon>Pentapetalae</taxon>
        <taxon>asterids</taxon>
        <taxon>campanulids</taxon>
        <taxon>Asterales</taxon>
        <taxon>Asteraceae</taxon>
        <taxon>Asteroideae</taxon>
        <taxon>Anthemideae</taxon>
        <taxon>Anthemidinae</taxon>
        <taxon>Tanacetum</taxon>
    </lineage>
</organism>
<dbReference type="EMBL" id="BKCJ010000971">
    <property type="protein sequence ID" value="GEU37783.1"/>
    <property type="molecule type" value="Genomic_DNA"/>
</dbReference>
<reference evidence="2" key="1">
    <citation type="journal article" date="2019" name="Sci. Rep.">
        <title>Draft genome of Tanacetum cinerariifolium, the natural source of mosquito coil.</title>
        <authorList>
            <person name="Yamashiro T."/>
            <person name="Shiraishi A."/>
            <person name="Satake H."/>
            <person name="Nakayama K."/>
        </authorList>
    </citation>
    <scope>NUCLEOTIDE SEQUENCE</scope>
</reference>
<gene>
    <name evidence="2" type="ORF">Tci_009761</name>
</gene>
<protein>
    <submittedName>
        <fullName evidence="2">Uncharacterized protein</fullName>
    </submittedName>
</protein>
<proteinExistence type="predicted"/>